<dbReference type="Proteomes" id="UP000184488">
    <property type="component" value="Unassembled WGS sequence"/>
</dbReference>
<dbReference type="EMBL" id="FQZI01000002">
    <property type="protein sequence ID" value="SHI66217.1"/>
    <property type="molecule type" value="Genomic_DNA"/>
</dbReference>
<sequence>MPKSMITYTKLTLERVSSDPAKFCKELLNAIKILTVSELEELAVWFANFTKERPELQHCNISSME</sequence>
<dbReference type="OrthoDB" id="840060at2"/>
<evidence type="ECO:0000313" key="1">
    <source>
        <dbReference type="EMBL" id="SHI66217.1"/>
    </source>
</evidence>
<gene>
    <name evidence="1" type="ORF">SAMN05444363_1170</name>
</gene>
<accession>A0A1M6CYY8</accession>
<keyword evidence="2" id="KW-1185">Reference proteome</keyword>
<evidence type="ECO:0000313" key="2">
    <source>
        <dbReference type="Proteomes" id="UP000184488"/>
    </source>
</evidence>
<reference evidence="2" key="1">
    <citation type="submission" date="2016-11" db="EMBL/GenBank/DDBJ databases">
        <authorList>
            <person name="Varghese N."/>
            <person name="Submissions S."/>
        </authorList>
    </citation>
    <scope>NUCLEOTIDE SEQUENCE [LARGE SCALE GENOMIC DNA]</scope>
    <source>
        <strain evidence="2">DSM 18829</strain>
    </source>
</reference>
<dbReference type="AlphaFoldDB" id="A0A1M6CYY8"/>
<name>A0A1M6CYY8_9FLAO</name>
<organism evidence="1 2">
    <name type="scientific">Flavobacterium terrae</name>
    <dbReference type="NCBI Taxonomy" id="415425"/>
    <lineage>
        <taxon>Bacteria</taxon>
        <taxon>Pseudomonadati</taxon>
        <taxon>Bacteroidota</taxon>
        <taxon>Flavobacteriia</taxon>
        <taxon>Flavobacteriales</taxon>
        <taxon>Flavobacteriaceae</taxon>
        <taxon>Flavobacterium</taxon>
    </lineage>
</organism>
<dbReference type="RefSeq" id="WP_073309465.1">
    <property type="nucleotide sequence ID" value="NZ_FQZI01000002.1"/>
</dbReference>
<protein>
    <submittedName>
        <fullName evidence="1">Uncharacterized protein</fullName>
    </submittedName>
</protein>
<proteinExistence type="predicted"/>
<dbReference type="STRING" id="415425.SAMN05444363_1170"/>